<dbReference type="SFLD" id="SFLDG01129">
    <property type="entry name" value="C1.5:_HAD__Beta-PGM__Phosphata"/>
    <property type="match status" value="1"/>
</dbReference>
<dbReference type="RefSeq" id="WP_130287294.1">
    <property type="nucleotide sequence ID" value="NZ_SGXE01000003.1"/>
</dbReference>
<dbReference type="AlphaFoldDB" id="A0A4Q7NYT2"/>
<dbReference type="PANTHER" id="PTHR43611">
    <property type="entry name" value="ALPHA-D-GLUCOSE 1-PHOSPHATE PHOSPHATASE"/>
    <property type="match status" value="1"/>
</dbReference>
<organism evidence="1 2">
    <name type="scientific">Aquimarina brevivitae</name>
    <dbReference type="NCBI Taxonomy" id="323412"/>
    <lineage>
        <taxon>Bacteria</taxon>
        <taxon>Pseudomonadati</taxon>
        <taxon>Bacteroidota</taxon>
        <taxon>Flavobacteriia</taxon>
        <taxon>Flavobacteriales</taxon>
        <taxon>Flavobacteriaceae</taxon>
        <taxon>Aquimarina</taxon>
    </lineage>
</organism>
<name>A0A4Q7NYT2_9FLAO</name>
<dbReference type="EMBL" id="SGXE01000003">
    <property type="protein sequence ID" value="RZS92621.1"/>
    <property type="molecule type" value="Genomic_DNA"/>
</dbReference>
<dbReference type="Proteomes" id="UP000292262">
    <property type="component" value="Unassembled WGS sequence"/>
</dbReference>
<evidence type="ECO:0000313" key="1">
    <source>
        <dbReference type="EMBL" id="RZS92621.1"/>
    </source>
</evidence>
<dbReference type="Gene3D" id="1.10.150.240">
    <property type="entry name" value="Putative phosphatase, domain 2"/>
    <property type="match status" value="1"/>
</dbReference>
<dbReference type="OrthoDB" id="9797415at2"/>
<gene>
    <name evidence="1" type="ORF">EV197_2759</name>
</gene>
<accession>A0A4Q7NYT2</accession>
<dbReference type="InterPro" id="IPR023214">
    <property type="entry name" value="HAD_sf"/>
</dbReference>
<evidence type="ECO:0000313" key="2">
    <source>
        <dbReference type="Proteomes" id="UP000292262"/>
    </source>
</evidence>
<protein>
    <submittedName>
        <fullName evidence="1">Putative hydrolase of the HAD superfamily</fullName>
    </submittedName>
</protein>
<proteinExistence type="predicted"/>
<comment type="caution">
    <text evidence="1">The sequence shown here is derived from an EMBL/GenBank/DDBJ whole genome shotgun (WGS) entry which is preliminary data.</text>
</comment>
<dbReference type="SFLD" id="SFLDS00003">
    <property type="entry name" value="Haloacid_Dehalogenase"/>
    <property type="match status" value="1"/>
</dbReference>
<dbReference type="InterPro" id="IPR023198">
    <property type="entry name" value="PGP-like_dom2"/>
</dbReference>
<sequence>MIKSIIFDFGDVFINLDKKATANLLNTELLKNRDVDIEEINKTYEVGKLTTEAFLNFYSDIFTETTRADLKNAWNAILQDFPTYRLEFIKKLKTEYDFKLILLSNTNALHIEWIKNKVPFYEEFKSCFDAFYLSHEIHLRKPDTEIFDFVLQENSLEPQETLFIDDTKANTDTAKALGIHVWNNNPEKEDVIDLFRHKKELF</sequence>
<dbReference type="InterPro" id="IPR036412">
    <property type="entry name" value="HAD-like_sf"/>
</dbReference>
<dbReference type="GO" id="GO:0016787">
    <property type="term" value="F:hydrolase activity"/>
    <property type="evidence" value="ECO:0007669"/>
    <property type="project" value="UniProtKB-KW"/>
</dbReference>
<dbReference type="Pfam" id="PF00702">
    <property type="entry name" value="Hydrolase"/>
    <property type="match status" value="1"/>
</dbReference>
<keyword evidence="1" id="KW-0378">Hydrolase</keyword>
<reference evidence="1 2" key="1">
    <citation type="submission" date="2019-02" db="EMBL/GenBank/DDBJ databases">
        <title>Genomic Encyclopedia of Type Strains, Phase IV (KMG-IV): sequencing the most valuable type-strain genomes for metagenomic binning, comparative biology and taxonomic classification.</title>
        <authorList>
            <person name="Goeker M."/>
        </authorList>
    </citation>
    <scope>NUCLEOTIDE SEQUENCE [LARGE SCALE GENOMIC DNA]</scope>
    <source>
        <strain evidence="1 2">DSM 17196</strain>
    </source>
</reference>
<dbReference type="InterPro" id="IPR006439">
    <property type="entry name" value="HAD-SF_hydro_IA"/>
</dbReference>
<dbReference type="NCBIfam" id="TIGR01509">
    <property type="entry name" value="HAD-SF-IA-v3"/>
    <property type="match status" value="1"/>
</dbReference>
<dbReference type="Gene3D" id="3.40.50.1000">
    <property type="entry name" value="HAD superfamily/HAD-like"/>
    <property type="match status" value="1"/>
</dbReference>
<dbReference type="PANTHER" id="PTHR43611:SF3">
    <property type="entry name" value="FLAVIN MONONUCLEOTIDE HYDROLASE 1, CHLOROPLATIC"/>
    <property type="match status" value="1"/>
</dbReference>
<dbReference type="SUPFAM" id="SSF56784">
    <property type="entry name" value="HAD-like"/>
    <property type="match status" value="1"/>
</dbReference>
<keyword evidence="2" id="KW-1185">Reference proteome</keyword>